<dbReference type="Pfam" id="PF05193">
    <property type="entry name" value="Peptidase_M16_C"/>
    <property type="match status" value="1"/>
</dbReference>
<protein>
    <submittedName>
        <fullName evidence="4">Predicted Zn-dependent peptidase</fullName>
    </submittedName>
</protein>
<dbReference type="STRING" id="1033731.SAMN05444145_101187"/>
<dbReference type="GO" id="GO:0046872">
    <property type="term" value="F:metal ion binding"/>
    <property type="evidence" value="ECO:0007669"/>
    <property type="project" value="InterPro"/>
</dbReference>
<name>A0A1H3XFU5_9BACT</name>
<feature type="domain" description="Peptidase M16 C-terminal" evidence="3">
    <location>
        <begin position="169"/>
        <end position="340"/>
    </location>
</feature>
<dbReference type="InterPro" id="IPR007863">
    <property type="entry name" value="Peptidase_M16_C"/>
</dbReference>
<dbReference type="SUPFAM" id="SSF63411">
    <property type="entry name" value="LuxS/MPP-like metallohydrolase"/>
    <property type="match status" value="2"/>
</dbReference>
<dbReference type="PANTHER" id="PTHR11851">
    <property type="entry name" value="METALLOPROTEASE"/>
    <property type="match status" value="1"/>
</dbReference>
<dbReference type="PANTHER" id="PTHR11851:SF49">
    <property type="entry name" value="MITOCHONDRIAL-PROCESSING PEPTIDASE SUBUNIT ALPHA"/>
    <property type="match status" value="1"/>
</dbReference>
<proteinExistence type="inferred from homology"/>
<dbReference type="Proteomes" id="UP000183253">
    <property type="component" value="Unassembled WGS sequence"/>
</dbReference>
<accession>A0A1H3XFU5</accession>
<dbReference type="InterPro" id="IPR011765">
    <property type="entry name" value="Pept_M16_N"/>
</dbReference>
<dbReference type="EMBL" id="FNRI01000001">
    <property type="protein sequence ID" value="SDZ97544.1"/>
    <property type="molecule type" value="Genomic_DNA"/>
</dbReference>
<dbReference type="InterPro" id="IPR050361">
    <property type="entry name" value="MPP/UQCRC_Complex"/>
</dbReference>
<dbReference type="AlphaFoldDB" id="A0A1H3XFU5"/>
<comment type="similarity">
    <text evidence="1">Belongs to the peptidase M16 family.</text>
</comment>
<organism evidence="4 5">
    <name type="scientific">Alistipes timonensis JC136</name>
    <dbReference type="NCBI Taxonomy" id="1033731"/>
    <lineage>
        <taxon>Bacteria</taxon>
        <taxon>Pseudomonadati</taxon>
        <taxon>Bacteroidota</taxon>
        <taxon>Bacteroidia</taxon>
        <taxon>Bacteroidales</taxon>
        <taxon>Rikenellaceae</taxon>
        <taxon>Alistipes</taxon>
    </lineage>
</organism>
<reference evidence="4 5" key="1">
    <citation type="submission" date="2016-10" db="EMBL/GenBank/DDBJ databases">
        <authorList>
            <person name="de Groot N.N."/>
        </authorList>
    </citation>
    <scope>NUCLEOTIDE SEQUENCE [LARGE SCALE GENOMIC DNA]</scope>
    <source>
        <strain evidence="4 5">DSM 25383</strain>
    </source>
</reference>
<dbReference type="OrthoDB" id="9811314at2"/>
<dbReference type="InterPro" id="IPR011249">
    <property type="entry name" value="Metalloenz_LuxS/M16"/>
</dbReference>
<sequence>MEFFTYRLPNGIRGIHRQVKGSVAHCALVIGAGSRDEHPDQYGLAHFTEHAFFKGTEHRRAWQVNCRLENLGGELNAFTTKEDTTIHATTLRGDFAKAAELIADIAFHSTFPDRELEREKEVIADEINTYKDSPADMIYDTFEDLLFADSELGHNILGRKASLMRYDGDAIRAFTARTHTTDQMVFSSIGNFSAKAAEGVAARYFADRPATVRGFERAAPSTYAPFEKTVVKHTHQTHCIIGNRACGIGEEQRLPLALLTNILGGPSANSLLNVVLREKNGLSYNIEANYTPYGDTGIVAIYFSSDHSNADQCIGLIESQLQKLRTAPLTARQLSMAKKQFIAQLAISSESNESYMLGAGKSLLIHDDVDTMEQVYAKVRDLTAAQLTEVAETVFSNMSRLIYK</sequence>
<evidence type="ECO:0000256" key="1">
    <source>
        <dbReference type="ARBA" id="ARBA00007261"/>
    </source>
</evidence>
<gene>
    <name evidence="4" type="ORF">SAMN05444145_101187</name>
</gene>
<feature type="domain" description="Peptidase M16 N-terminal" evidence="2">
    <location>
        <begin position="21"/>
        <end position="157"/>
    </location>
</feature>
<dbReference type="Pfam" id="PF00675">
    <property type="entry name" value="Peptidase_M16"/>
    <property type="match status" value="1"/>
</dbReference>
<dbReference type="Gene3D" id="3.30.830.10">
    <property type="entry name" value="Metalloenzyme, LuxS/M16 peptidase-like"/>
    <property type="match status" value="2"/>
</dbReference>
<evidence type="ECO:0000313" key="5">
    <source>
        <dbReference type="Proteomes" id="UP000183253"/>
    </source>
</evidence>
<dbReference type="RefSeq" id="WP_010259298.1">
    <property type="nucleotide sequence ID" value="NZ_CAEG01000001.1"/>
</dbReference>
<keyword evidence="5" id="KW-1185">Reference proteome</keyword>
<evidence type="ECO:0000259" key="2">
    <source>
        <dbReference type="Pfam" id="PF00675"/>
    </source>
</evidence>
<evidence type="ECO:0000313" key="4">
    <source>
        <dbReference type="EMBL" id="SDZ97544.1"/>
    </source>
</evidence>
<evidence type="ECO:0000259" key="3">
    <source>
        <dbReference type="Pfam" id="PF05193"/>
    </source>
</evidence>